<keyword evidence="3" id="KW-1185">Reference proteome</keyword>
<accession>A0A2A2TN15</accession>
<evidence type="ECO:0000313" key="3">
    <source>
        <dbReference type="Proteomes" id="UP000218238"/>
    </source>
</evidence>
<keyword evidence="1" id="KW-0175">Coiled coil</keyword>
<dbReference type="AlphaFoldDB" id="A0A2A2TN15"/>
<feature type="coiled-coil region" evidence="1">
    <location>
        <begin position="69"/>
        <end position="107"/>
    </location>
</feature>
<comment type="caution">
    <text evidence="2">The sequence shown here is derived from an EMBL/GenBank/DDBJ whole genome shotgun (WGS) entry which is preliminary data.</text>
</comment>
<protein>
    <submittedName>
        <fullName evidence="2">Uncharacterized protein</fullName>
    </submittedName>
</protein>
<gene>
    <name evidence="2" type="ORF">CK510_05000</name>
</gene>
<dbReference type="Proteomes" id="UP000218238">
    <property type="component" value="Unassembled WGS sequence"/>
</dbReference>
<dbReference type="RefSeq" id="WP_095720649.1">
    <property type="nucleotide sequence ID" value="NZ_NTFS01000034.1"/>
</dbReference>
<evidence type="ECO:0000313" key="2">
    <source>
        <dbReference type="EMBL" id="PAX59815.1"/>
    </source>
</evidence>
<dbReference type="EMBL" id="NTFS01000034">
    <property type="protein sequence ID" value="PAX59815.1"/>
    <property type="molecule type" value="Genomic_DNA"/>
</dbReference>
<name>A0A2A2TN15_9CYAN</name>
<proteinExistence type="predicted"/>
<sequence length="121" mass="13695">MAHTTTQLVSVEQLKQELLPRMLEIEEQLHAPETQAKFNNSTNPIVKANFVKFRLNYSTQIAKIQNAILENIATKLQQLEPQLQKALNNLDSELQSLENDVAILNGIKTVTNLVSQILNFI</sequence>
<reference evidence="2 3" key="1">
    <citation type="submission" date="2017-08" db="EMBL/GenBank/DDBJ databases">
        <title>Draft genome sequence of filamentous cyanobacterium Calothrix elsteri CCALA 953.</title>
        <authorList>
            <person name="Gagunashvili A.N."/>
            <person name="Elster J."/>
            <person name="Andresson O.S."/>
        </authorList>
    </citation>
    <scope>NUCLEOTIDE SEQUENCE [LARGE SCALE GENOMIC DNA]</scope>
    <source>
        <strain evidence="2 3">CCALA 953</strain>
    </source>
</reference>
<evidence type="ECO:0000256" key="1">
    <source>
        <dbReference type="SAM" id="Coils"/>
    </source>
</evidence>
<organism evidence="2 3">
    <name type="scientific">Brunnivagina elsteri CCALA 953</name>
    <dbReference type="NCBI Taxonomy" id="987040"/>
    <lineage>
        <taxon>Bacteria</taxon>
        <taxon>Bacillati</taxon>
        <taxon>Cyanobacteriota</taxon>
        <taxon>Cyanophyceae</taxon>
        <taxon>Nostocales</taxon>
        <taxon>Calotrichaceae</taxon>
        <taxon>Brunnivagina</taxon>
    </lineage>
</organism>